<evidence type="ECO:0000313" key="2">
    <source>
        <dbReference type="EMBL" id="OAQ29259.1"/>
    </source>
</evidence>
<keyword evidence="1" id="KW-1133">Transmembrane helix</keyword>
<sequence length="406" mass="42359">MVYIRPFCIASNGNTLYAAVASSYGDTEQVILARSNVAPSSLDALTWTALASTYQKTLTTISGSDMGNNVVCHVDNQGVFTLLSMFSKSPIGRPSGYQYSPATNTWTNITTSPGYKWGNASGKTLFTVNGSSSTLMHIYKGTALNGSNIAVYNSKTRIMAEGSTPWVTRDSVEQYAAANGAIYVTSSDLSTGAVYLNIGAVSANGAPPVSTKVATLDVGSCFLYGNNFKTVLREGLYYLYCGSSNQLSYRWFTHDGTTQSASSPVITNAMNTAQGFLPLGPAGKSPTWAFLYDLTALYSVTLTGSQAGQWRTAYGFNISGTIPKPKAPSAAGSILLGSENGFEAGANIFSRAVGGMESHGGIEADGLGSGGLSTGALAGIVGSAVVALGLVALGVWRRRKAQPKQV</sequence>
<keyword evidence="1" id="KW-0812">Transmembrane</keyword>
<evidence type="ECO:0008006" key="4">
    <source>
        <dbReference type="Google" id="ProtNLM"/>
    </source>
</evidence>
<keyword evidence="1" id="KW-0472">Membrane</keyword>
<dbReference type="Proteomes" id="UP000078512">
    <property type="component" value="Unassembled WGS sequence"/>
</dbReference>
<evidence type="ECO:0000313" key="3">
    <source>
        <dbReference type="Proteomes" id="UP000078512"/>
    </source>
</evidence>
<dbReference type="AlphaFoldDB" id="A0A197JYD0"/>
<reference evidence="2 3" key="1">
    <citation type="submission" date="2016-05" db="EMBL/GenBank/DDBJ databases">
        <title>Genome sequencing reveals origins of a unique bacterial endosymbiosis in the earliest lineages of terrestrial Fungi.</title>
        <authorList>
            <consortium name="DOE Joint Genome Institute"/>
            <person name="Uehling J."/>
            <person name="Gryganskyi A."/>
            <person name="Hameed K."/>
            <person name="Tschaplinski T."/>
            <person name="Misztal P."/>
            <person name="Wu S."/>
            <person name="Desiro A."/>
            <person name="Vande Pol N."/>
            <person name="Du Z.-Y."/>
            <person name="Zienkiewicz A."/>
            <person name="Zienkiewicz K."/>
            <person name="Morin E."/>
            <person name="Tisserant E."/>
            <person name="Splivallo R."/>
            <person name="Hainaut M."/>
            <person name="Henrissat B."/>
            <person name="Ohm R."/>
            <person name="Kuo A."/>
            <person name="Yan J."/>
            <person name="Lipzen A."/>
            <person name="Nolan M."/>
            <person name="Labutti K."/>
            <person name="Barry K."/>
            <person name="Goldstein A."/>
            <person name="Labbe J."/>
            <person name="Schadt C."/>
            <person name="Tuskan G."/>
            <person name="Grigoriev I."/>
            <person name="Martin F."/>
            <person name="Vilgalys R."/>
            <person name="Bonito G."/>
        </authorList>
    </citation>
    <scope>NUCLEOTIDE SEQUENCE [LARGE SCALE GENOMIC DNA]</scope>
    <source>
        <strain evidence="2 3">AG-77</strain>
    </source>
</reference>
<gene>
    <name evidence="2" type="ORF">K457DRAFT_894934</name>
</gene>
<dbReference type="OrthoDB" id="2424643at2759"/>
<protein>
    <recommendedName>
        <fullName evidence="4">Fucose-specific lectin</fullName>
    </recommendedName>
</protein>
<keyword evidence="3" id="KW-1185">Reference proteome</keyword>
<evidence type="ECO:0000256" key="1">
    <source>
        <dbReference type="SAM" id="Phobius"/>
    </source>
</evidence>
<organism evidence="2 3">
    <name type="scientific">Linnemannia elongata AG-77</name>
    <dbReference type="NCBI Taxonomy" id="1314771"/>
    <lineage>
        <taxon>Eukaryota</taxon>
        <taxon>Fungi</taxon>
        <taxon>Fungi incertae sedis</taxon>
        <taxon>Mucoromycota</taxon>
        <taxon>Mortierellomycotina</taxon>
        <taxon>Mortierellomycetes</taxon>
        <taxon>Mortierellales</taxon>
        <taxon>Mortierellaceae</taxon>
        <taxon>Linnemannia</taxon>
    </lineage>
</organism>
<proteinExistence type="predicted"/>
<dbReference type="EMBL" id="KV442042">
    <property type="protein sequence ID" value="OAQ29259.1"/>
    <property type="molecule type" value="Genomic_DNA"/>
</dbReference>
<feature type="transmembrane region" description="Helical" evidence="1">
    <location>
        <begin position="376"/>
        <end position="396"/>
    </location>
</feature>
<name>A0A197JYD0_9FUNG</name>
<accession>A0A197JYD0</accession>